<dbReference type="PROSITE" id="PS51186">
    <property type="entry name" value="GNAT"/>
    <property type="match status" value="2"/>
</dbReference>
<dbReference type="InterPro" id="IPR050832">
    <property type="entry name" value="Bact_Acetyltransf"/>
</dbReference>
<gene>
    <name evidence="4" type="ORF">DVJ83_08960</name>
</gene>
<dbReference type="RefSeq" id="WP_114672109.1">
    <property type="nucleotide sequence ID" value="NZ_CP031158.1"/>
</dbReference>
<evidence type="ECO:0000259" key="3">
    <source>
        <dbReference type="PROSITE" id="PS51186"/>
    </source>
</evidence>
<dbReference type="STRING" id="1288484.GCA_000348665_01988"/>
<dbReference type="KEGG" id="dwu:DVJ83_08960"/>
<dbReference type="Gene3D" id="3.40.630.30">
    <property type="match status" value="2"/>
</dbReference>
<dbReference type="InterPro" id="IPR016181">
    <property type="entry name" value="Acyl_CoA_acyltransferase"/>
</dbReference>
<proteinExistence type="predicted"/>
<sequence>MSDLPPFHVRPAQPADAFLAALLLGATGEPHFHTTAQKLAERFAAPAHGYVVGETAGQVTGLGSLWLPEFHPDHAWVGLHLHPDHHAGAAALLDFLALQARAAGRSHLWASVREDYLPTWPDLPALGFREVHRTFGGGFHLSDGHLRDWQANTARLEAALTRQGHHLTPAASFQHDARLTELYALTRHDKVTAPPTIDPAAESLPTENLTDEDALWNAAWLAWHGETLVGLALPERSRLGAWNAVLVVHPEHRRQGLATALLARVVRSLQAGGLPFLNVAGSKRDAAYLGVLRRLGANIEPDWIAWERGA</sequence>
<name>A0A345IHT3_9DEIO</name>
<reference evidence="4 5" key="1">
    <citation type="submission" date="2018-07" db="EMBL/GenBank/DDBJ databases">
        <title>Complete Genome and Methylome Analysis of Deinococcus wulumuqiensis NEB 479.</title>
        <authorList>
            <person name="Fomenkov A."/>
            <person name="Luyten Y."/>
            <person name="Vincze T."/>
            <person name="Anton B.P."/>
            <person name="Clark T."/>
            <person name="Roberts R.J."/>
            <person name="Morgan R.D."/>
        </authorList>
    </citation>
    <scope>NUCLEOTIDE SEQUENCE [LARGE SCALE GENOMIC DNA]</scope>
    <source>
        <strain evidence="4 5">NEB 479</strain>
    </source>
</reference>
<feature type="domain" description="N-acetyltransferase" evidence="3">
    <location>
        <begin position="7"/>
        <end position="163"/>
    </location>
</feature>
<evidence type="ECO:0000256" key="1">
    <source>
        <dbReference type="ARBA" id="ARBA00022679"/>
    </source>
</evidence>
<accession>A0A345IHT3</accession>
<dbReference type="Pfam" id="PF00583">
    <property type="entry name" value="Acetyltransf_1"/>
    <property type="match status" value="1"/>
</dbReference>
<dbReference type="EMBL" id="CP031158">
    <property type="protein sequence ID" value="AXG99255.1"/>
    <property type="molecule type" value="Genomic_DNA"/>
</dbReference>
<dbReference type="PANTHER" id="PTHR43877">
    <property type="entry name" value="AMINOALKYLPHOSPHONATE N-ACETYLTRANSFERASE-RELATED-RELATED"/>
    <property type="match status" value="1"/>
</dbReference>
<dbReference type="GO" id="GO:0016747">
    <property type="term" value="F:acyltransferase activity, transferring groups other than amino-acyl groups"/>
    <property type="evidence" value="ECO:0007669"/>
    <property type="project" value="InterPro"/>
</dbReference>
<evidence type="ECO:0000313" key="5">
    <source>
        <dbReference type="Proteomes" id="UP000253744"/>
    </source>
</evidence>
<feature type="domain" description="N-acetyltransferase" evidence="3">
    <location>
        <begin position="180"/>
        <end position="310"/>
    </location>
</feature>
<dbReference type="InterPro" id="IPR000182">
    <property type="entry name" value="GNAT_dom"/>
</dbReference>
<dbReference type="AlphaFoldDB" id="A0A345IHT3"/>
<dbReference type="SUPFAM" id="SSF55729">
    <property type="entry name" value="Acyl-CoA N-acyltransferases (Nat)"/>
    <property type="match status" value="2"/>
</dbReference>
<keyword evidence="2" id="KW-0012">Acyltransferase</keyword>
<organism evidence="4 5">
    <name type="scientific">Deinococcus wulumuqiensis</name>
    <dbReference type="NCBI Taxonomy" id="980427"/>
    <lineage>
        <taxon>Bacteria</taxon>
        <taxon>Thermotogati</taxon>
        <taxon>Deinococcota</taxon>
        <taxon>Deinococci</taxon>
        <taxon>Deinococcales</taxon>
        <taxon>Deinococcaceae</taxon>
        <taxon>Deinococcus</taxon>
    </lineage>
</organism>
<protein>
    <submittedName>
        <fullName evidence="4">N-acetyltransferase</fullName>
    </submittedName>
</protein>
<dbReference type="PANTHER" id="PTHR43877:SF1">
    <property type="entry name" value="ACETYLTRANSFERASE"/>
    <property type="match status" value="1"/>
</dbReference>
<evidence type="ECO:0000256" key="2">
    <source>
        <dbReference type="ARBA" id="ARBA00023315"/>
    </source>
</evidence>
<keyword evidence="1 4" id="KW-0808">Transferase</keyword>
<dbReference type="CDD" id="cd04301">
    <property type="entry name" value="NAT_SF"/>
    <property type="match status" value="1"/>
</dbReference>
<dbReference type="Proteomes" id="UP000253744">
    <property type="component" value="Chromosome"/>
</dbReference>
<evidence type="ECO:0000313" key="4">
    <source>
        <dbReference type="EMBL" id="AXG99255.1"/>
    </source>
</evidence>